<protein>
    <recommendedName>
        <fullName evidence="3">F-box domain-containing protein</fullName>
    </recommendedName>
</protein>
<dbReference type="RefSeq" id="XP_067494575.1">
    <property type="nucleotide sequence ID" value="XM_067634767.1"/>
</dbReference>
<comment type="caution">
    <text evidence="1">The sequence shown here is derived from an EMBL/GenBank/DDBJ whole genome shotgun (WGS) entry which is preliminary data.</text>
</comment>
<sequence length="426" mass="49488">MASFYVPWFFRAVNGLQSLGTVRDPTTSASTLGGELPKESRVATSINAVPYELWFMIYGYLSTRDLKAVSSCSKAHHERAIPLVYAHIRLSETSIKGFESGAYKHRRALVREVTFEDLQEGWSVHETGYISPSQLQPITNAESRVQLFKRYLHTLLIRTFANYVLKQFLGDNQHYTFAMSKDGDYFPRTLEVASGHSFDHSLFRKPFKNSFTRNFYYPWTFYFASASTLKSLTLKMKREFGRHDPPVVFPRVRFLHMSVRYGINSKMIDIISEMCPAVEHLYLGGRHAGTDRSERLGLTLVYYLPIRKFEYLQTARIPWPYKSDPNIRHGSKWVAGVMLCHNVRHWTGFMSNTFYMNDLRRVDFAKAGGQHETLSYDTPLLADLEEGEVTEVLRVQKEEDGNWAPDHTFGRENPEYLEPYWDYRCH</sequence>
<name>A0A437AD42_ARTFL</name>
<dbReference type="EMBL" id="SAEB01000001">
    <property type="protein sequence ID" value="RVD89031.1"/>
    <property type="molecule type" value="Genomic_DNA"/>
</dbReference>
<organism evidence="1 2">
    <name type="scientific">Arthrobotrys flagrans</name>
    <name type="common">Nematode-trapping fungus</name>
    <name type="synonym">Trichothecium flagrans</name>
    <dbReference type="NCBI Taxonomy" id="97331"/>
    <lineage>
        <taxon>Eukaryota</taxon>
        <taxon>Fungi</taxon>
        <taxon>Dikarya</taxon>
        <taxon>Ascomycota</taxon>
        <taxon>Pezizomycotina</taxon>
        <taxon>Orbiliomycetes</taxon>
        <taxon>Orbiliales</taxon>
        <taxon>Orbiliaceae</taxon>
        <taxon>Arthrobotrys</taxon>
    </lineage>
</organism>
<dbReference type="AlphaFoldDB" id="A0A437AD42"/>
<evidence type="ECO:0008006" key="3">
    <source>
        <dbReference type="Google" id="ProtNLM"/>
    </source>
</evidence>
<dbReference type="OrthoDB" id="5284543at2759"/>
<gene>
    <name evidence="1" type="ORF">DFL_000055</name>
</gene>
<dbReference type="Proteomes" id="UP000283090">
    <property type="component" value="Unassembled WGS sequence"/>
</dbReference>
<accession>A0A437AD42</accession>
<dbReference type="VEuPathDB" id="FungiDB:DFL_000055"/>
<reference evidence="1 2" key="1">
    <citation type="submission" date="2019-01" db="EMBL/GenBank/DDBJ databases">
        <title>Intercellular communication is required for trap formation in the nematode-trapping fungus Duddingtonia flagrans.</title>
        <authorList>
            <person name="Youssar L."/>
            <person name="Wernet V."/>
            <person name="Hensel N."/>
            <person name="Hildebrandt H.-G."/>
            <person name="Fischer R."/>
        </authorList>
    </citation>
    <scope>NUCLEOTIDE SEQUENCE [LARGE SCALE GENOMIC DNA]</scope>
    <source>
        <strain evidence="1 2">CBS H-5679</strain>
    </source>
</reference>
<evidence type="ECO:0000313" key="1">
    <source>
        <dbReference type="EMBL" id="RVD89031.1"/>
    </source>
</evidence>
<keyword evidence="2" id="KW-1185">Reference proteome</keyword>
<evidence type="ECO:0000313" key="2">
    <source>
        <dbReference type="Proteomes" id="UP000283090"/>
    </source>
</evidence>
<proteinExistence type="predicted"/>
<dbReference type="GeneID" id="93582366"/>
<dbReference type="CDD" id="cd09917">
    <property type="entry name" value="F-box_SF"/>
    <property type="match status" value="1"/>
</dbReference>